<evidence type="ECO:0000259" key="6">
    <source>
        <dbReference type="Pfam" id="PF18317"/>
    </source>
</evidence>
<keyword evidence="8" id="KW-1185">Reference proteome</keyword>
<sequence length="831" mass="91698">MSTPSQDRATRSAPGSPRIMQKPPSLDRDGLFNHHGACSDHGTPSAATTNRTFSPDASIVLVGVRGSGKRSLGLIAAAALGRRFVTEDHFFQSVTGLSRQDYLKLHGSEEFHKQDVDVTRRMLEENKHRCVIDCGLGSLTSSLQEYLKQYCLTNPVVYLVRDMSRIRSLLNLGDRSARLLEAGDPSHRKCSNFEFYNLEDDTSGIPDEELTDRTSPVYSFKLRQAQEDFSRFVRLITGNANDASPVSPFALDVHLQARAYTHALEVPLSRYGDSLDLKSLQAAGDVVELVVDRWHPSLTKNLSKLVASIRRYVGTPIIISLRLASFSPDVLTAILNHGLRLGIEYLSLDLELDTERLVNLIATRGHTRIIGTFRSARTQLGWHDPLLFDLLKKADELHCDYVRIMLPALFREDHESLDWFRDEVKSKLQIKAPLIAFNTGNLGRTSQALNPLLTSVTHPGLSLGGQGDADMLAPVLTSSQALRALGTSFMLDALQFCIVGGDVSDSLSPAMHNAAYEALGLHHSYTTRNITSWDEVETLAKNSHFGGASVVQPWKVKAVEKLSSLSANAKAIGAVNTLIPLRIDSNGRLMSLEQQAYNRNRAGNIAGWHGDNTDFVGIKVCLNRSLSPRNVIHSKTTGLVVGAGGMARAAVYAMLQLGCRNVFVYNRTTSNARAVANHFNDWLSKRSAPTNGSTSDMVRVLESLDEPWEAGFSMPTMVVSCVTHEHIEGNVGSEFEIPKQWLESPSGGVVVEMAYMTKETALTKQIAQFRASTGSPWVIVSGVDTLIEQAVAQFEIFTARRAPRAAMMQAVRAEMQTNRQYMMDWGSYRPW</sequence>
<evidence type="ECO:0000313" key="8">
    <source>
        <dbReference type="Proteomes" id="UP000030752"/>
    </source>
</evidence>
<dbReference type="SUPFAM" id="SSF51735">
    <property type="entry name" value="NAD(P)-binding Rossmann-fold domains"/>
    <property type="match status" value="1"/>
</dbReference>
<feature type="domain" description="Shikimate dehydrogenase substrate binding N-terminal" evidence="5">
    <location>
        <begin position="498"/>
        <end position="578"/>
    </location>
</feature>
<evidence type="ECO:0000313" key="7">
    <source>
        <dbReference type="EMBL" id="ETN45651.1"/>
    </source>
</evidence>
<dbReference type="InterPro" id="IPR041121">
    <property type="entry name" value="SDH_C"/>
</dbReference>
<dbReference type="InterPro" id="IPR001381">
    <property type="entry name" value="DHquinase_I"/>
</dbReference>
<dbReference type="AlphaFoldDB" id="W2SA93"/>
<dbReference type="SUPFAM" id="SSF51569">
    <property type="entry name" value="Aldolase"/>
    <property type="match status" value="1"/>
</dbReference>
<dbReference type="eggNOG" id="KOG0692">
    <property type="taxonomic scope" value="Eukaryota"/>
</dbReference>
<dbReference type="Proteomes" id="UP000030752">
    <property type="component" value="Unassembled WGS sequence"/>
</dbReference>
<dbReference type="InterPro" id="IPR031322">
    <property type="entry name" value="Shikimate/glucono_kinase"/>
</dbReference>
<dbReference type="Gene3D" id="3.20.20.70">
    <property type="entry name" value="Aldolase class I"/>
    <property type="match status" value="1"/>
</dbReference>
<dbReference type="SUPFAM" id="SSF52540">
    <property type="entry name" value="P-loop containing nucleoside triphosphate hydrolases"/>
    <property type="match status" value="1"/>
</dbReference>
<dbReference type="PANTHER" id="PTHR21090">
    <property type="entry name" value="AROM/DEHYDROQUINATE SYNTHASE"/>
    <property type="match status" value="1"/>
</dbReference>
<dbReference type="InterPro" id="IPR013708">
    <property type="entry name" value="Shikimate_DH-bd_N"/>
</dbReference>
<dbReference type="GeneID" id="19976822"/>
<dbReference type="CDD" id="cd01065">
    <property type="entry name" value="NAD_bind_Shikimate_DH"/>
    <property type="match status" value="1"/>
</dbReference>
<dbReference type="InterPro" id="IPR013785">
    <property type="entry name" value="Aldolase_TIM"/>
</dbReference>
<dbReference type="Gene3D" id="3.40.50.10860">
    <property type="entry name" value="Leucine Dehydrogenase, chain A, domain 1"/>
    <property type="match status" value="1"/>
</dbReference>
<feature type="region of interest" description="Disordered" evidence="3">
    <location>
        <begin position="1"/>
        <end position="50"/>
    </location>
</feature>
<comment type="similarity">
    <text evidence="1">In the 2nd section; belongs to the type-I 3-dehydroquinase family.</text>
</comment>
<dbReference type="Pfam" id="PF01488">
    <property type="entry name" value="Shikimate_DH"/>
    <property type="match status" value="1"/>
</dbReference>
<dbReference type="EMBL" id="KB822712">
    <property type="protein sequence ID" value="ETN45651.1"/>
    <property type="molecule type" value="Genomic_DNA"/>
</dbReference>
<name>W2SA93_CYPE1</name>
<dbReference type="FunFam" id="3.40.50.720:FF:000386">
    <property type="entry name" value="Quinate repressor protein"/>
    <property type="match status" value="1"/>
</dbReference>
<dbReference type="CDD" id="cd00502">
    <property type="entry name" value="DHQase_I"/>
    <property type="match status" value="1"/>
</dbReference>
<dbReference type="HOGENOM" id="CLU_008871_0_1_1"/>
<dbReference type="STRING" id="1220924.W2SA93"/>
<dbReference type="Pfam" id="PF01202">
    <property type="entry name" value="SKI"/>
    <property type="match status" value="1"/>
</dbReference>
<dbReference type="PANTHER" id="PTHR21090:SF17">
    <property type="entry name" value="QUINATE REPRESSOR PROTEIN"/>
    <property type="match status" value="1"/>
</dbReference>
<evidence type="ECO:0000256" key="1">
    <source>
        <dbReference type="ARBA" id="ARBA00006477"/>
    </source>
</evidence>
<evidence type="ECO:0000256" key="3">
    <source>
        <dbReference type="SAM" id="MobiDB-lite"/>
    </source>
</evidence>
<dbReference type="GO" id="GO:0009423">
    <property type="term" value="P:chorismate biosynthetic process"/>
    <property type="evidence" value="ECO:0007669"/>
    <property type="project" value="TreeGrafter"/>
</dbReference>
<organism evidence="7 8">
    <name type="scientific">Cyphellophora europaea (strain CBS 101466)</name>
    <name type="common">Phialophora europaea</name>
    <dbReference type="NCBI Taxonomy" id="1220924"/>
    <lineage>
        <taxon>Eukaryota</taxon>
        <taxon>Fungi</taxon>
        <taxon>Dikarya</taxon>
        <taxon>Ascomycota</taxon>
        <taxon>Pezizomycotina</taxon>
        <taxon>Eurotiomycetes</taxon>
        <taxon>Chaetothyriomycetidae</taxon>
        <taxon>Chaetothyriales</taxon>
        <taxon>Cyphellophoraceae</taxon>
        <taxon>Cyphellophora</taxon>
    </lineage>
</organism>
<feature type="domain" description="Quinate/shikimate 5-dehydrogenase/glutamyl-tRNA reductase" evidence="4">
    <location>
        <begin position="635"/>
        <end position="681"/>
    </location>
</feature>
<dbReference type="Pfam" id="PF18317">
    <property type="entry name" value="SDH_C"/>
    <property type="match status" value="1"/>
</dbReference>
<dbReference type="GO" id="GO:0003855">
    <property type="term" value="F:3-dehydroquinate dehydratase activity"/>
    <property type="evidence" value="ECO:0007669"/>
    <property type="project" value="InterPro"/>
</dbReference>
<dbReference type="GO" id="GO:0004764">
    <property type="term" value="F:shikimate 3-dehydrogenase (NADP+) activity"/>
    <property type="evidence" value="ECO:0007669"/>
    <property type="project" value="InterPro"/>
</dbReference>
<dbReference type="InParanoid" id="W2SA93"/>
<dbReference type="Gene3D" id="3.40.50.720">
    <property type="entry name" value="NAD(P)-binding Rossmann-like Domain"/>
    <property type="match status" value="1"/>
</dbReference>
<dbReference type="RefSeq" id="XP_008712379.1">
    <property type="nucleotide sequence ID" value="XM_008714157.1"/>
</dbReference>
<gene>
    <name evidence="7" type="ORF">HMPREF1541_09483</name>
</gene>
<dbReference type="GO" id="GO:0003866">
    <property type="term" value="F:3-phosphoshikimate 1-carboxyvinyltransferase activity"/>
    <property type="evidence" value="ECO:0007669"/>
    <property type="project" value="TreeGrafter"/>
</dbReference>
<evidence type="ECO:0000259" key="5">
    <source>
        <dbReference type="Pfam" id="PF08501"/>
    </source>
</evidence>
<accession>W2SA93</accession>
<dbReference type="Pfam" id="PF08501">
    <property type="entry name" value="Shikimate_dh_N"/>
    <property type="match status" value="1"/>
</dbReference>
<evidence type="ECO:0000259" key="4">
    <source>
        <dbReference type="Pfam" id="PF01488"/>
    </source>
</evidence>
<proteinExistence type="inferred from homology"/>
<dbReference type="VEuPathDB" id="FungiDB:HMPREF1541_09483"/>
<dbReference type="InterPro" id="IPR027417">
    <property type="entry name" value="P-loop_NTPase"/>
</dbReference>
<reference evidence="7 8" key="1">
    <citation type="submission" date="2013-03" db="EMBL/GenBank/DDBJ databases">
        <title>The Genome Sequence of Phialophora europaea CBS 101466.</title>
        <authorList>
            <consortium name="The Broad Institute Genomics Platform"/>
            <person name="Cuomo C."/>
            <person name="de Hoog S."/>
            <person name="Gorbushina A."/>
            <person name="Walker B."/>
            <person name="Young S.K."/>
            <person name="Zeng Q."/>
            <person name="Gargeya S."/>
            <person name="Fitzgerald M."/>
            <person name="Haas B."/>
            <person name="Abouelleil A."/>
            <person name="Allen A.W."/>
            <person name="Alvarado L."/>
            <person name="Arachchi H.M."/>
            <person name="Berlin A.M."/>
            <person name="Chapman S.B."/>
            <person name="Gainer-Dewar J."/>
            <person name="Goldberg J."/>
            <person name="Griggs A."/>
            <person name="Gujja S."/>
            <person name="Hansen M."/>
            <person name="Howarth C."/>
            <person name="Imamovic A."/>
            <person name="Ireland A."/>
            <person name="Larimer J."/>
            <person name="McCowan C."/>
            <person name="Murphy C."/>
            <person name="Pearson M."/>
            <person name="Poon T.W."/>
            <person name="Priest M."/>
            <person name="Roberts A."/>
            <person name="Saif S."/>
            <person name="Shea T."/>
            <person name="Sisk P."/>
            <person name="Sykes S."/>
            <person name="Wortman J."/>
            <person name="Nusbaum C."/>
            <person name="Birren B."/>
        </authorList>
    </citation>
    <scope>NUCLEOTIDE SEQUENCE [LARGE SCALE GENOMIC DNA]</scope>
    <source>
        <strain evidence="7 8">CBS 101466</strain>
    </source>
</reference>
<dbReference type="InterPro" id="IPR036291">
    <property type="entry name" value="NAD(P)-bd_dom_sf"/>
</dbReference>
<dbReference type="SUPFAM" id="SSF53223">
    <property type="entry name" value="Aminoacid dehydrogenase-like, N-terminal domain"/>
    <property type="match status" value="1"/>
</dbReference>
<feature type="domain" description="SDH C-terminal" evidence="6">
    <location>
        <begin position="782"/>
        <end position="812"/>
    </location>
</feature>
<dbReference type="InterPro" id="IPR046346">
    <property type="entry name" value="Aminoacid_DH-like_N_sf"/>
</dbReference>
<dbReference type="Gene3D" id="3.40.50.300">
    <property type="entry name" value="P-loop containing nucleotide triphosphate hydrolases"/>
    <property type="match status" value="1"/>
</dbReference>
<dbReference type="Pfam" id="PF01487">
    <property type="entry name" value="DHquinase_I"/>
    <property type="match status" value="1"/>
</dbReference>
<evidence type="ECO:0000256" key="2">
    <source>
        <dbReference type="ARBA" id="ARBA00009349"/>
    </source>
</evidence>
<dbReference type="InterPro" id="IPR006151">
    <property type="entry name" value="Shikm_DH/Glu-tRNA_Rdtase"/>
</dbReference>
<protein>
    <submittedName>
        <fullName evidence="7">Uncharacterized protein</fullName>
    </submittedName>
</protein>
<dbReference type="OrthoDB" id="4415835at2759"/>
<comment type="similarity">
    <text evidence="2">In the N-terminal section; belongs to the shikimate kinase family.</text>
</comment>